<evidence type="ECO:0000313" key="3">
    <source>
        <dbReference type="Proteomes" id="UP001209540"/>
    </source>
</evidence>
<keyword evidence="1" id="KW-0812">Transmembrane</keyword>
<name>A0AAD5PBV8_9FUNG</name>
<sequence length="60" mass="7010">MKPRSLLFFYFLVRHDSINKCLKGRKEGYMVLLFSIIAVIVIGSKYSNNNKKLSTISYTY</sequence>
<evidence type="ECO:0000313" key="2">
    <source>
        <dbReference type="EMBL" id="KAI9257360.1"/>
    </source>
</evidence>
<reference evidence="2" key="2">
    <citation type="submission" date="2023-02" db="EMBL/GenBank/DDBJ databases">
        <authorList>
            <consortium name="DOE Joint Genome Institute"/>
            <person name="Mondo S.J."/>
            <person name="Chang Y."/>
            <person name="Wang Y."/>
            <person name="Ahrendt S."/>
            <person name="Andreopoulos W."/>
            <person name="Barry K."/>
            <person name="Beard J."/>
            <person name="Benny G.L."/>
            <person name="Blankenship S."/>
            <person name="Bonito G."/>
            <person name="Cuomo C."/>
            <person name="Desiro A."/>
            <person name="Gervers K.A."/>
            <person name="Hundley H."/>
            <person name="Kuo A."/>
            <person name="LaButti K."/>
            <person name="Lang B.F."/>
            <person name="Lipzen A."/>
            <person name="O'Donnell K."/>
            <person name="Pangilinan J."/>
            <person name="Reynolds N."/>
            <person name="Sandor L."/>
            <person name="Smith M.W."/>
            <person name="Tsang A."/>
            <person name="Grigoriev I.V."/>
            <person name="Stajich J.E."/>
            <person name="Spatafora J.W."/>
        </authorList>
    </citation>
    <scope>NUCLEOTIDE SEQUENCE</scope>
    <source>
        <strain evidence="2">RSA 2281</strain>
    </source>
</reference>
<gene>
    <name evidence="2" type="ORF">BDA99DRAFT_516234</name>
</gene>
<keyword evidence="1" id="KW-0472">Membrane</keyword>
<protein>
    <submittedName>
        <fullName evidence="2">Uncharacterized protein</fullName>
    </submittedName>
</protein>
<keyword evidence="3" id="KW-1185">Reference proteome</keyword>
<dbReference type="AlphaFoldDB" id="A0AAD5PBV8"/>
<keyword evidence="1" id="KW-1133">Transmembrane helix</keyword>
<dbReference type="Proteomes" id="UP001209540">
    <property type="component" value="Unassembled WGS sequence"/>
</dbReference>
<comment type="caution">
    <text evidence="2">The sequence shown here is derived from an EMBL/GenBank/DDBJ whole genome shotgun (WGS) entry which is preliminary data.</text>
</comment>
<evidence type="ECO:0000256" key="1">
    <source>
        <dbReference type="SAM" id="Phobius"/>
    </source>
</evidence>
<feature type="transmembrane region" description="Helical" evidence="1">
    <location>
        <begin position="27"/>
        <end position="44"/>
    </location>
</feature>
<proteinExistence type="predicted"/>
<dbReference type="EMBL" id="JAIXMP010000020">
    <property type="protein sequence ID" value="KAI9257360.1"/>
    <property type="molecule type" value="Genomic_DNA"/>
</dbReference>
<organism evidence="2 3">
    <name type="scientific">Phascolomyces articulosus</name>
    <dbReference type="NCBI Taxonomy" id="60185"/>
    <lineage>
        <taxon>Eukaryota</taxon>
        <taxon>Fungi</taxon>
        <taxon>Fungi incertae sedis</taxon>
        <taxon>Mucoromycota</taxon>
        <taxon>Mucoromycotina</taxon>
        <taxon>Mucoromycetes</taxon>
        <taxon>Mucorales</taxon>
        <taxon>Lichtheimiaceae</taxon>
        <taxon>Phascolomyces</taxon>
    </lineage>
</organism>
<accession>A0AAD5PBV8</accession>
<reference evidence="2" key="1">
    <citation type="journal article" date="2022" name="IScience">
        <title>Evolution of zygomycete secretomes and the origins of terrestrial fungal ecologies.</title>
        <authorList>
            <person name="Chang Y."/>
            <person name="Wang Y."/>
            <person name="Mondo S."/>
            <person name="Ahrendt S."/>
            <person name="Andreopoulos W."/>
            <person name="Barry K."/>
            <person name="Beard J."/>
            <person name="Benny G.L."/>
            <person name="Blankenship S."/>
            <person name="Bonito G."/>
            <person name="Cuomo C."/>
            <person name="Desiro A."/>
            <person name="Gervers K.A."/>
            <person name="Hundley H."/>
            <person name="Kuo A."/>
            <person name="LaButti K."/>
            <person name="Lang B.F."/>
            <person name="Lipzen A."/>
            <person name="O'Donnell K."/>
            <person name="Pangilinan J."/>
            <person name="Reynolds N."/>
            <person name="Sandor L."/>
            <person name="Smith M.E."/>
            <person name="Tsang A."/>
            <person name="Grigoriev I.V."/>
            <person name="Stajich J.E."/>
            <person name="Spatafora J.W."/>
        </authorList>
    </citation>
    <scope>NUCLEOTIDE SEQUENCE</scope>
    <source>
        <strain evidence="2">RSA 2281</strain>
    </source>
</reference>